<dbReference type="AlphaFoldDB" id="A0AA45L7B1"/>
<accession>A0AA45L7B1</accession>
<dbReference type="InterPro" id="IPR000030">
    <property type="entry name" value="PPE_dom"/>
</dbReference>
<dbReference type="Pfam" id="PF00823">
    <property type="entry name" value="PPE"/>
    <property type="match status" value="1"/>
</dbReference>
<sequence>MRHEGVRWEGHTHREMHDMLHTDADPGRVVERGAQWDEISAELTEVVAEMDAVREKLGQCWTGEAATAASGLLGEHTERLTSLSRIAGGTGSHINTAGVQLQCARELMPKVPGFPEDAAFALGGVNPLTGVALGSLAGQAARAAWLEGEKQRAVEVMRGHESCSRDIGHMVANDENSRRARDWEVFAGGPGASDFPVELDPHADGLGAGGPTGVPPRGSGEGFAFDDAPVAPAGRGACEPVAGAVGGTTAVSSSAEADPRGHGAHPASAQQAAGQAGGPQAPAWQVGAGRGGARGGARPSGGAGAAQAAQPWSGAAPSVLGRGPGEARQGEARPVPPRAPGVGGPSLYGPLGQSPADGRGSEQEWRRKVPHEEELFGVEGLLAAPRVIGE</sequence>
<organism evidence="4 5">
    <name type="scientific">Actinosynnema pretiosum subsp. pretiosum</name>
    <dbReference type="NCBI Taxonomy" id="103721"/>
    <lineage>
        <taxon>Bacteria</taxon>
        <taxon>Bacillati</taxon>
        <taxon>Actinomycetota</taxon>
        <taxon>Actinomycetes</taxon>
        <taxon>Pseudonocardiales</taxon>
        <taxon>Pseudonocardiaceae</taxon>
        <taxon>Actinosynnema</taxon>
    </lineage>
</organism>
<dbReference type="InterPro" id="IPR038332">
    <property type="entry name" value="PPE_sf"/>
</dbReference>
<feature type="region of interest" description="Disordered" evidence="2">
    <location>
        <begin position="192"/>
        <end position="228"/>
    </location>
</feature>
<comment type="similarity">
    <text evidence="1">Belongs to the mycobacterial PPE family.</text>
</comment>
<evidence type="ECO:0000313" key="5">
    <source>
        <dbReference type="Proteomes" id="UP000677152"/>
    </source>
</evidence>
<evidence type="ECO:0000256" key="1">
    <source>
        <dbReference type="ARBA" id="ARBA00010652"/>
    </source>
</evidence>
<gene>
    <name evidence="4" type="ORF">KCV87_00360</name>
</gene>
<protein>
    <recommendedName>
        <fullName evidence="3">PPE domain-containing protein</fullName>
    </recommendedName>
</protein>
<feature type="compositionally biased region" description="Gly residues" evidence="2">
    <location>
        <begin position="288"/>
        <end position="304"/>
    </location>
</feature>
<proteinExistence type="inferred from homology"/>
<dbReference type="Gene3D" id="1.20.1260.20">
    <property type="entry name" value="PPE superfamily"/>
    <property type="match status" value="1"/>
</dbReference>
<reference evidence="4" key="1">
    <citation type="submission" date="2021-04" db="EMBL/GenBank/DDBJ databases">
        <title>Genomic sequence of Actinosynnema pretiosum subsp. pretiosum ATCC 31280 (C-14919).</title>
        <authorList>
            <person name="Bai L."/>
            <person name="Wang X."/>
            <person name="Xiao Y."/>
        </authorList>
    </citation>
    <scope>NUCLEOTIDE SEQUENCE</scope>
    <source>
        <strain evidence="4">ATCC 31280</strain>
    </source>
</reference>
<feature type="region of interest" description="Disordered" evidence="2">
    <location>
        <begin position="249"/>
        <end position="370"/>
    </location>
</feature>
<feature type="compositionally biased region" description="Low complexity" evidence="2">
    <location>
        <begin position="305"/>
        <end position="318"/>
    </location>
</feature>
<dbReference type="Proteomes" id="UP000677152">
    <property type="component" value="Chromosome"/>
</dbReference>
<evidence type="ECO:0000259" key="3">
    <source>
        <dbReference type="Pfam" id="PF00823"/>
    </source>
</evidence>
<evidence type="ECO:0000256" key="2">
    <source>
        <dbReference type="SAM" id="MobiDB-lite"/>
    </source>
</evidence>
<name>A0AA45L7B1_9PSEU</name>
<dbReference type="EMBL" id="CP073249">
    <property type="protein sequence ID" value="QUF04641.1"/>
    <property type="molecule type" value="Genomic_DNA"/>
</dbReference>
<evidence type="ECO:0000313" key="4">
    <source>
        <dbReference type="EMBL" id="QUF04641.1"/>
    </source>
</evidence>
<feature type="compositionally biased region" description="Low complexity" evidence="2">
    <location>
        <begin position="264"/>
        <end position="287"/>
    </location>
</feature>
<feature type="domain" description="PPE" evidence="3">
    <location>
        <begin position="20"/>
        <end position="111"/>
    </location>
</feature>
<feature type="compositionally biased region" description="Basic and acidic residues" evidence="2">
    <location>
        <begin position="359"/>
        <end position="370"/>
    </location>
</feature>
<dbReference type="SUPFAM" id="SSF140459">
    <property type="entry name" value="PE/PPE dimer-like"/>
    <property type="match status" value="1"/>
</dbReference>